<proteinExistence type="predicted"/>
<dbReference type="SUPFAM" id="SSF58113">
    <property type="entry name" value="Apolipoprotein A-I"/>
    <property type="match status" value="1"/>
</dbReference>
<evidence type="ECO:0000313" key="4">
    <source>
        <dbReference type="Proteomes" id="UP000773614"/>
    </source>
</evidence>
<name>A0A964WVV1_9HYPH</name>
<protein>
    <submittedName>
        <fullName evidence="3">DUF1640 domain-containing protein</fullName>
    </submittedName>
</protein>
<reference evidence="3" key="1">
    <citation type="submission" date="2019-03" db="EMBL/GenBank/DDBJ databases">
        <title>Afifella sp. nov., isolated from activated sludge.</title>
        <authorList>
            <person name="Li Q."/>
            <person name="Liu Y."/>
        </authorList>
    </citation>
    <scope>NUCLEOTIDE SEQUENCE</scope>
    <source>
        <strain evidence="3">L72</strain>
    </source>
</reference>
<dbReference type="EMBL" id="SPKJ01000135">
    <property type="protein sequence ID" value="MYZ50210.1"/>
    <property type="molecule type" value="Genomic_DNA"/>
</dbReference>
<feature type="coiled-coil region" evidence="1">
    <location>
        <begin position="33"/>
        <end position="60"/>
    </location>
</feature>
<dbReference type="Gene3D" id="1.20.58.130">
    <property type="match status" value="2"/>
</dbReference>
<feature type="transmembrane region" description="Helical" evidence="2">
    <location>
        <begin position="129"/>
        <end position="150"/>
    </location>
</feature>
<keyword evidence="1" id="KW-0175">Coiled coil</keyword>
<dbReference type="RefSeq" id="WP_161142534.1">
    <property type="nucleotide sequence ID" value="NZ_SPKJ01000135.1"/>
</dbReference>
<dbReference type="AlphaFoldDB" id="A0A964WVV1"/>
<comment type="caution">
    <text evidence="3">The sequence shown here is derived from an EMBL/GenBank/DDBJ whole genome shotgun (WGS) entry which is preliminary data.</text>
</comment>
<dbReference type="Proteomes" id="UP000773614">
    <property type="component" value="Unassembled WGS sequence"/>
</dbReference>
<evidence type="ECO:0000313" key="3">
    <source>
        <dbReference type="EMBL" id="MYZ50210.1"/>
    </source>
</evidence>
<organism evidence="3 4">
    <name type="scientific">Propylenella binzhouense</name>
    <dbReference type="NCBI Taxonomy" id="2555902"/>
    <lineage>
        <taxon>Bacteria</taxon>
        <taxon>Pseudomonadati</taxon>
        <taxon>Pseudomonadota</taxon>
        <taxon>Alphaproteobacteria</taxon>
        <taxon>Hyphomicrobiales</taxon>
        <taxon>Propylenellaceae</taxon>
        <taxon>Propylenella</taxon>
    </lineage>
</organism>
<accession>A0A964WVV1</accession>
<keyword evidence="2" id="KW-0812">Transmembrane</keyword>
<keyword evidence="2" id="KW-0472">Membrane</keyword>
<evidence type="ECO:0000256" key="2">
    <source>
        <dbReference type="SAM" id="Phobius"/>
    </source>
</evidence>
<sequence>MNIMVTEIYDALMSAGADEEKARRAAEALAVSDRELRSQFADLREDNQKMRTEMAALRGELKGEMAALRGELKGDMTKLEGSLRSDMAALRGELKGDMTKLEGSFRSEMAALQGGLRHEMQGLRGELSLIKWMLGALIGLWIAVLLRMLFA</sequence>
<evidence type="ECO:0000256" key="1">
    <source>
        <dbReference type="SAM" id="Coils"/>
    </source>
</evidence>
<gene>
    <name evidence="3" type="ORF">E4O86_21105</name>
</gene>
<keyword evidence="4" id="KW-1185">Reference proteome</keyword>
<keyword evidence="2" id="KW-1133">Transmembrane helix</keyword>